<evidence type="ECO:0000313" key="3">
    <source>
        <dbReference type="Proteomes" id="UP001157418"/>
    </source>
</evidence>
<sequence>MKQSRKSTKITFQGVKELVKFGNFAETEDAQASSTPIAIVAAEHVAPARPNLSSSFEVSDSDDDNDIDDDVGDSNDADDNESDDGVDFRMYVPPKDPISNDVDTPAETEKDVNIFKQSNDPTPEQMDVLIVQLQSTTRKPPQAVPVICDSPSKSDKIDSNASLAPRKRRRKYPRSGVLSTEPVQQPSPIAEPIQVAHDAQSPIIEPAQVIQDVQSPIIEIAPVQEDVQSPFIETAPVQEDV</sequence>
<evidence type="ECO:0000313" key="2">
    <source>
        <dbReference type="EMBL" id="CAH1436122.1"/>
    </source>
</evidence>
<organism evidence="2 3">
    <name type="scientific">Lactuca virosa</name>
    <dbReference type="NCBI Taxonomy" id="75947"/>
    <lineage>
        <taxon>Eukaryota</taxon>
        <taxon>Viridiplantae</taxon>
        <taxon>Streptophyta</taxon>
        <taxon>Embryophyta</taxon>
        <taxon>Tracheophyta</taxon>
        <taxon>Spermatophyta</taxon>
        <taxon>Magnoliopsida</taxon>
        <taxon>eudicotyledons</taxon>
        <taxon>Gunneridae</taxon>
        <taxon>Pentapetalae</taxon>
        <taxon>asterids</taxon>
        <taxon>campanulids</taxon>
        <taxon>Asterales</taxon>
        <taxon>Asteraceae</taxon>
        <taxon>Cichorioideae</taxon>
        <taxon>Cichorieae</taxon>
        <taxon>Lactucinae</taxon>
        <taxon>Lactuca</taxon>
    </lineage>
</organism>
<evidence type="ECO:0000256" key="1">
    <source>
        <dbReference type="SAM" id="MobiDB-lite"/>
    </source>
</evidence>
<comment type="caution">
    <text evidence="2">The sequence shown here is derived from an EMBL/GenBank/DDBJ whole genome shotgun (WGS) entry which is preliminary data.</text>
</comment>
<keyword evidence="3" id="KW-1185">Reference proteome</keyword>
<feature type="region of interest" description="Disordered" evidence="1">
    <location>
        <begin position="48"/>
        <end position="188"/>
    </location>
</feature>
<name>A0AAU9NE59_9ASTR</name>
<dbReference type="AlphaFoldDB" id="A0AAU9NE59"/>
<proteinExistence type="predicted"/>
<feature type="compositionally biased region" description="Polar residues" evidence="1">
    <location>
        <begin position="177"/>
        <end position="187"/>
    </location>
</feature>
<feature type="compositionally biased region" description="Acidic residues" evidence="1">
    <location>
        <begin position="59"/>
        <end position="85"/>
    </location>
</feature>
<gene>
    <name evidence="2" type="ORF">LVIROSA_LOCUS22514</name>
</gene>
<accession>A0AAU9NE59</accession>
<protein>
    <submittedName>
        <fullName evidence="2">Uncharacterized protein</fullName>
    </submittedName>
</protein>
<reference evidence="2 3" key="1">
    <citation type="submission" date="2022-01" db="EMBL/GenBank/DDBJ databases">
        <authorList>
            <person name="Xiong W."/>
            <person name="Schranz E."/>
        </authorList>
    </citation>
    <scope>NUCLEOTIDE SEQUENCE [LARGE SCALE GENOMIC DNA]</scope>
</reference>
<dbReference type="Proteomes" id="UP001157418">
    <property type="component" value="Unassembled WGS sequence"/>
</dbReference>
<dbReference type="EMBL" id="CAKMRJ010004445">
    <property type="protein sequence ID" value="CAH1436122.1"/>
    <property type="molecule type" value="Genomic_DNA"/>
</dbReference>